<accession>A0A382G3R8</accession>
<evidence type="ECO:0000313" key="1">
    <source>
        <dbReference type="EMBL" id="SVB69405.1"/>
    </source>
</evidence>
<reference evidence="1" key="1">
    <citation type="submission" date="2018-05" db="EMBL/GenBank/DDBJ databases">
        <authorList>
            <person name="Lanie J.A."/>
            <person name="Ng W.-L."/>
            <person name="Kazmierczak K.M."/>
            <person name="Andrzejewski T.M."/>
            <person name="Davidsen T.M."/>
            <person name="Wayne K.J."/>
            <person name="Tettelin H."/>
            <person name="Glass J.I."/>
            <person name="Rusch D."/>
            <person name="Podicherti R."/>
            <person name="Tsui H.-C.T."/>
            <person name="Winkler M.E."/>
        </authorList>
    </citation>
    <scope>NUCLEOTIDE SEQUENCE</scope>
</reference>
<dbReference type="EMBL" id="UINC01053188">
    <property type="protein sequence ID" value="SVB69405.1"/>
    <property type="molecule type" value="Genomic_DNA"/>
</dbReference>
<name>A0A382G3R8_9ZZZZ</name>
<gene>
    <name evidence="1" type="ORF">METZ01_LOCUS222259</name>
</gene>
<dbReference type="AlphaFoldDB" id="A0A382G3R8"/>
<proteinExistence type="predicted"/>
<protein>
    <submittedName>
        <fullName evidence="1">Uncharacterized protein</fullName>
    </submittedName>
</protein>
<organism evidence="1">
    <name type="scientific">marine metagenome</name>
    <dbReference type="NCBI Taxonomy" id="408172"/>
    <lineage>
        <taxon>unclassified sequences</taxon>
        <taxon>metagenomes</taxon>
        <taxon>ecological metagenomes</taxon>
    </lineage>
</organism>
<sequence>MIEESGISSVEVKFVDIRKNTNCEGNFLDHY</sequence>